<dbReference type="GO" id="GO:0009424">
    <property type="term" value="C:bacterial-type flagellum hook"/>
    <property type="evidence" value="ECO:0007669"/>
    <property type="project" value="InterPro"/>
</dbReference>
<dbReference type="GO" id="GO:0005198">
    <property type="term" value="F:structural molecule activity"/>
    <property type="evidence" value="ECO:0007669"/>
    <property type="project" value="InterPro"/>
</dbReference>
<comment type="subcellular location">
    <subcellularLocation>
        <location evidence="1">Bacterial flagellum</location>
    </subcellularLocation>
    <subcellularLocation>
        <location evidence="2">Secreted</location>
    </subcellularLocation>
</comment>
<dbReference type="HOGENOM" id="CLU_012762_1_3_7"/>
<dbReference type="Pfam" id="PF06429">
    <property type="entry name" value="Flg_bbr_C"/>
    <property type="match status" value="1"/>
</dbReference>
<dbReference type="GO" id="GO:0005576">
    <property type="term" value="C:extracellular region"/>
    <property type="evidence" value="ECO:0007669"/>
    <property type="project" value="UniProtKB-SubCell"/>
</dbReference>
<organism evidence="9 10">
    <name type="scientific">Helicobacter mustelae (strain ATCC 43772 / CCUG 25715 / CIP 103759 / LMG 18044 / NCTC 12198 / R85-136P)</name>
    <name type="common">Campylobacter mustelae</name>
    <dbReference type="NCBI Taxonomy" id="679897"/>
    <lineage>
        <taxon>Bacteria</taxon>
        <taxon>Pseudomonadati</taxon>
        <taxon>Campylobacterota</taxon>
        <taxon>Epsilonproteobacteria</taxon>
        <taxon>Campylobacterales</taxon>
        <taxon>Helicobacteraceae</taxon>
        <taxon>Helicobacter</taxon>
    </lineage>
</organism>
<dbReference type="STRING" id="679897.HMU04500"/>
<dbReference type="Pfam" id="PF22638">
    <property type="entry name" value="FlgK_D1"/>
    <property type="match status" value="1"/>
</dbReference>
<dbReference type="EMBL" id="FN555004">
    <property type="protein sequence ID" value="CBG39712.1"/>
    <property type="molecule type" value="Genomic_DNA"/>
</dbReference>
<keyword evidence="9" id="KW-0966">Cell projection</keyword>
<evidence type="ECO:0000259" key="8">
    <source>
        <dbReference type="Pfam" id="PF22638"/>
    </source>
</evidence>
<dbReference type="GO" id="GO:0044780">
    <property type="term" value="P:bacterial-type flagellum assembly"/>
    <property type="evidence" value="ECO:0007669"/>
    <property type="project" value="InterPro"/>
</dbReference>
<comment type="similarity">
    <text evidence="3">Belongs to the flagella basal body rod proteins family.</text>
</comment>
<dbReference type="InterPro" id="IPR053927">
    <property type="entry name" value="FlgK_helical"/>
</dbReference>
<protein>
    <recommendedName>
        <fullName evidence="4">Flagellar hook-associated protein 1</fullName>
    </recommendedName>
</protein>
<dbReference type="PANTHER" id="PTHR30033:SF1">
    <property type="entry name" value="FLAGELLAR HOOK-ASSOCIATED PROTEIN 1"/>
    <property type="match status" value="1"/>
</dbReference>
<evidence type="ECO:0000256" key="3">
    <source>
        <dbReference type="ARBA" id="ARBA00009677"/>
    </source>
</evidence>
<keyword evidence="9" id="KW-0969">Cilium</keyword>
<evidence type="ECO:0000256" key="2">
    <source>
        <dbReference type="ARBA" id="ARBA00004613"/>
    </source>
</evidence>
<evidence type="ECO:0000256" key="1">
    <source>
        <dbReference type="ARBA" id="ARBA00004365"/>
    </source>
</evidence>
<dbReference type="PANTHER" id="PTHR30033">
    <property type="entry name" value="FLAGELLAR HOOK-ASSOCIATED PROTEIN 1"/>
    <property type="match status" value="1"/>
</dbReference>
<accession>D3UGU1</accession>
<proteinExistence type="inferred from homology"/>
<evidence type="ECO:0000313" key="9">
    <source>
        <dbReference type="EMBL" id="CBG39712.1"/>
    </source>
</evidence>
<gene>
    <name evidence="9" type="primary">flgK</name>
    <name evidence="9" type="ordered locus">HMU04500</name>
</gene>
<dbReference type="Proteomes" id="UP000001522">
    <property type="component" value="Chromosome"/>
</dbReference>
<feature type="domain" description="Flagellar hook-associated protein FlgK helical" evidence="8">
    <location>
        <begin position="99"/>
        <end position="341"/>
    </location>
</feature>
<evidence type="ECO:0000256" key="4">
    <source>
        <dbReference type="ARBA" id="ARBA00016244"/>
    </source>
</evidence>
<reference evidence="9 10" key="1">
    <citation type="journal article" date="2010" name="BMC Genomics">
        <title>Comparative genomics and proteomics of Helicobacter mustelae, an ulcerogenic and carcinogenic gastric pathogen.</title>
        <authorList>
            <person name="O'Toole P.W."/>
            <person name="Snelling W.J."/>
            <person name="Canchaya C."/>
            <person name="Forde B.M."/>
            <person name="Hardie K.R."/>
            <person name="Josenhans C."/>
            <person name="Graham R.L.J."/>
            <person name="McMullan G."/>
            <person name="Parkhill J."/>
            <person name="Belda E."/>
            <person name="Bentley S.D."/>
        </authorList>
    </citation>
    <scope>NUCLEOTIDE SEQUENCE [LARGE SCALE GENOMIC DNA]</scope>
    <source>
        <strain evidence="10">ATCC 43772 / LMG 18044 / NCTC 12198 / 12198</strain>
    </source>
</reference>
<evidence type="ECO:0000256" key="6">
    <source>
        <dbReference type="ARBA" id="ARBA00023143"/>
    </source>
</evidence>
<sequence length="606" mass="68226">MGGIFTSLGTSYTGLQANQLMVDVTGNNISNASNEFYSRERVLSAPEKSLLIGGNLVGRGVDIQAVQRIHNDFVFDRYSKAAEAYSFAETEFNHLEEASSFFPDVDDLGIMSDLKEYFNAWKDISKNPSYSAQKQVLAEKAKVFTQHLKDVRSKVVDLQKKASDDLEIRVKEINDIGAHIAKLNKEIKVMEDKEIYKRANTLRDQRDELEFKMRELLGGNVFKDKLASQGRLDRDSADFDEDYLFSIGRGLNIVDGGTFHPIVLQKDNNSAGLNRVYLQGYDFKPIEITDKLVSGKIGALIDLYNDGHNGTKVGKFQNYINMLDTFARSFIEASNAIYAQSATHRIESAPLELEDNVAFGDTNYNLKQGSFDLVVYDADGNEVVKKSVQISDITTMRDVVNQINANTDDNGDHNSKNDVDDFFRAYYNNKSKRFIIEPTKSVNGFSVAIRDHGTNFPGVFGINSFFEGDSAANIELNYAYQKDATTIRTWMAPVTGNFEIANMMQQMQYDDIEFYDNKFDIKKMKLSEFYEFIATKLATDTQSAQTTMNTKKALLESAKKEHLSISQVSVDEEMVNLIKFQSGYSANAKVITAIDKMIDTLLSIKQ</sequence>
<dbReference type="InterPro" id="IPR010930">
    <property type="entry name" value="Flg_bb/hook_C_dom"/>
</dbReference>
<name>D3UGU1_HELM1</name>
<dbReference type="KEGG" id="hms:HMU04500"/>
<keyword evidence="9" id="KW-0282">Flagellum</keyword>
<dbReference type="eggNOG" id="COG1256">
    <property type="taxonomic scope" value="Bacteria"/>
</dbReference>
<evidence type="ECO:0000313" key="10">
    <source>
        <dbReference type="Proteomes" id="UP000001522"/>
    </source>
</evidence>
<keyword evidence="6" id="KW-0975">Bacterial flagellum</keyword>
<dbReference type="RefSeq" id="WP_013022803.1">
    <property type="nucleotide sequence ID" value="NC_013949.1"/>
</dbReference>
<dbReference type="PRINTS" id="PR01005">
    <property type="entry name" value="FLGHOOKAP1"/>
</dbReference>
<evidence type="ECO:0000256" key="5">
    <source>
        <dbReference type="ARBA" id="ARBA00022525"/>
    </source>
</evidence>
<dbReference type="SUPFAM" id="SSF64518">
    <property type="entry name" value="Phase 1 flagellin"/>
    <property type="match status" value="1"/>
</dbReference>
<dbReference type="AlphaFoldDB" id="D3UGU1"/>
<keyword evidence="10" id="KW-1185">Reference proteome</keyword>
<keyword evidence="5" id="KW-0964">Secreted</keyword>
<feature type="domain" description="Flagellar basal-body/hook protein C-terminal" evidence="7">
    <location>
        <begin position="562"/>
        <end position="603"/>
    </location>
</feature>
<evidence type="ECO:0000259" key="7">
    <source>
        <dbReference type="Pfam" id="PF06429"/>
    </source>
</evidence>
<dbReference type="NCBIfam" id="TIGR02492">
    <property type="entry name" value="flgK_ends"/>
    <property type="match status" value="1"/>
</dbReference>
<dbReference type="InterPro" id="IPR002371">
    <property type="entry name" value="FlgK"/>
</dbReference>